<keyword evidence="1" id="KW-0695">RNA-directed DNA polymerase</keyword>
<reference evidence="1 2" key="1">
    <citation type="journal article" date="2018" name="Sci. Rep.">
        <title>Genomic signatures of local adaptation to the degree of environmental predictability in rotifers.</title>
        <authorList>
            <person name="Franch-Gras L."/>
            <person name="Hahn C."/>
            <person name="Garcia-Roger E.M."/>
            <person name="Carmona M.J."/>
            <person name="Serra M."/>
            <person name="Gomez A."/>
        </authorList>
    </citation>
    <scope>NUCLEOTIDE SEQUENCE [LARGE SCALE GENOMIC DNA]</scope>
    <source>
        <strain evidence="1">HYR1</strain>
    </source>
</reference>
<name>A0A3M7SFP1_BRAPC</name>
<sequence>MDTYSFLSKWLEKIINTKIQTWTESEKIIPLSQSGFRRNKSTQDHILRIYQLIVDGFNRNELT</sequence>
<comment type="caution">
    <text evidence="1">The sequence shown here is derived from an EMBL/GenBank/DDBJ whole genome shotgun (WGS) entry which is preliminary data.</text>
</comment>
<proteinExistence type="predicted"/>
<gene>
    <name evidence="1" type="ORF">BpHYR1_028964</name>
</gene>
<dbReference type="EMBL" id="REGN01001444">
    <property type="protein sequence ID" value="RNA34623.1"/>
    <property type="molecule type" value="Genomic_DNA"/>
</dbReference>
<dbReference type="Proteomes" id="UP000276133">
    <property type="component" value="Unassembled WGS sequence"/>
</dbReference>
<evidence type="ECO:0000313" key="1">
    <source>
        <dbReference type="EMBL" id="RNA34623.1"/>
    </source>
</evidence>
<protein>
    <submittedName>
        <fullName evidence="1">RNA-directed DNA polymerase from mobile element jockey-like</fullName>
    </submittedName>
</protein>
<dbReference type="GO" id="GO:0003964">
    <property type="term" value="F:RNA-directed DNA polymerase activity"/>
    <property type="evidence" value="ECO:0007669"/>
    <property type="project" value="UniProtKB-KW"/>
</dbReference>
<evidence type="ECO:0000313" key="2">
    <source>
        <dbReference type="Proteomes" id="UP000276133"/>
    </source>
</evidence>
<organism evidence="1 2">
    <name type="scientific">Brachionus plicatilis</name>
    <name type="common">Marine rotifer</name>
    <name type="synonym">Brachionus muelleri</name>
    <dbReference type="NCBI Taxonomy" id="10195"/>
    <lineage>
        <taxon>Eukaryota</taxon>
        <taxon>Metazoa</taxon>
        <taxon>Spiralia</taxon>
        <taxon>Gnathifera</taxon>
        <taxon>Rotifera</taxon>
        <taxon>Eurotatoria</taxon>
        <taxon>Monogononta</taxon>
        <taxon>Pseudotrocha</taxon>
        <taxon>Ploima</taxon>
        <taxon>Brachionidae</taxon>
        <taxon>Brachionus</taxon>
    </lineage>
</organism>
<accession>A0A3M7SFP1</accession>
<keyword evidence="1" id="KW-0808">Transferase</keyword>
<keyword evidence="2" id="KW-1185">Reference proteome</keyword>
<dbReference type="OrthoDB" id="445826at2759"/>
<dbReference type="AlphaFoldDB" id="A0A3M7SFP1"/>
<keyword evidence="1" id="KW-0548">Nucleotidyltransferase</keyword>